<feature type="domain" description="Baseplate hub protein gp44/GpP-like second" evidence="2">
    <location>
        <begin position="89"/>
        <end position="173"/>
    </location>
</feature>
<dbReference type="PIRSF" id="PIRSF004440">
    <property type="entry name" value="GpP"/>
    <property type="match status" value="1"/>
</dbReference>
<evidence type="ECO:0000256" key="1">
    <source>
        <dbReference type="SAM" id="MobiDB-lite"/>
    </source>
</evidence>
<dbReference type="Pfam" id="PF22255">
    <property type="entry name" value="Gp44-like_2nd"/>
    <property type="match status" value="1"/>
</dbReference>
<dbReference type="Gene3D" id="3.30.1920.10">
    <property type="entry name" value="Baseplate protein-like domains - 2 layer sandwich fold"/>
    <property type="match status" value="1"/>
</dbReference>
<comment type="caution">
    <text evidence="3">The sequence shown here is derived from an EMBL/GenBank/DDBJ whole genome shotgun (WGS) entry which is preliminary data.</text>
</comment>
<evidence type="ECO:0000313" key="3">
    <source>
        <dbReference type="EMBL" id="MFC3637024.1"/>
    </source>
</evidence>
<dbReference type="Gene3D" id="2.30.300.10">
    <property type="entry name" value="Baseplate protein-like domain - beta roll fold"/>
    <property type="match status" value="1"/>
</dbReference>
<dbReference type="SUPFAM" id="SSF69279">
    <property type="entry name" value="Phage tail proteins"/>
    <property type="match status" value="2"/>
</dbReference>
<sequence>MADESVVIEADGAPLDGVLRLTLSYGATEGVRKASITMVERDRRFVAPPGAKIKITDDGDPVLTGIVRDYSSAAIKDGREITLSIESNTCDLAECSCVHKTGSVKQKKLHEAADELAKGDGDGFAAKIKAEGAFDPIDKVTTVPGETVFELMERYARSQGAYITDDANGDQVLFKGVRGRHSGVLALPGNVIAAPNATLSERNKFSETRVRGQSARKHGKADLRSEGITKNAAVKRYRPQVINHEGEADAQRLRKRAGYDQQRAGAASATATMIAPGWRADDGKHWQPGYIIAVDAWDELRIEGDMAISSVVLRWDKEDKVGKTAILELRDPGSFGEQAKKGASQRSESAWDFVDPEPYLNMDGP</sequence>
<keyword evidence="4" id="KW-1185">Reference proteome</keyword>
<feature type="region of interest" description="Disordered" evidence="1">
    <location>
        <begin position="332"/>
        <end position="365"/>
    </location>
</feature>
<dbReference type="InterPro" id="IPR023399">
    <property type="entry name" value="Baseplate-like_2-layer_sand"/>
</dbReference>
<dbReference type="Gene3D" id="3.55.50.10">
    <property type="entry name" value="Baseplate protein-like domains"/>
    <property type="match status" value="1"/>
</dbReference>
<dbReference type="EMBL" id="JBHRYC010000026">
    <property type="protein sequence ID" value="MFC3637024.1"/>
    <property type="molecule type" value="Genomic_DNA"/>
</dbReference>
<dbReference type="Proteomes" id="UP001595704">
    <property type="component" value="Unassembled WGS sequence"/>
</dbReference>
<reference evidence="4" key="1">
    <citation type="journal article" date="2019" name="Int. J. Syst. Evol. Microbiol.">
        <title>The Global Catalogue of Microorganisms (GCM) 10K type strain sequencing project: providing services to taxonomists for standard genome sequencing and annotation.</title>
        <authorList>
            <consortium name="The Broad Institute Genomics Platform"/>
            <consortium name="The Broad Institute Genome Sequencing Center for Infectious Disease"/>
            <person name="Wu L."/>
            <person name="Ma J."/>
        </authorList>
    </citation>
    <scope>NUCLEOTIDE SEQUENCE [LARGE SCALE GENOMIC DNA]</scope>
    <source>
        <strain evidence="4">KCTC 42282</strain>
    </source>
</reference>
<name>A0ABV7UEB7_9HYPH</name>
<proteinExistence type="predicted"/>
<gene>
    <name evidence="3" type="ORF">ACFONL_06455</name>
</gene>
<dbReference type="InterPro" id="IPR026276">
    <property type="entry name" value="Baseplate_GpP"/>
</dbReference>
<protein>
    <recommendedName>
        <fullName evidence="2">Baseplate hub protein gp44/GpP-like second domain-containing protein</fullName>
    </recommendedName>
</protein>
<dbReference type="InterPro" id="IPR053981">
    <property type="entry name" value="Gp44/GpP-like_2nd"/>
</dbReference>
<evidence type="ECO:0000313" key="4">
    <source>
        <dbReference type="Proteomes" id="UP001595704"/>
    </source>
</evidence>
<organism evidence="3 4">
    <name type="scientific">Camelimonas fluminis</name>
    <dbReference type="NCBI Taxonomy" id="1576911"/>
    <lineage>
        <taxon>Bacteria</taxon>
        <taxon>Pseudomonadati</taxon>
        <taxon>Pseudomonadota</taxon>
        <taxon>Alphaproteobacteria</taxon>
        <taxon>Hyphomicrobiales</taxon>
        <taxon>Chelatococcaceae</taxon>
        <taxon>Camelimonas</taxon>
    </lineage>
</organism>
<dbReference type="RefSeq" id="WP_191318047.1">
    <property type="nucleotide sequence ID" value="NZ_BNCG01000002.1"/>
</dbReference>
<evidence type="ECO:0000259" key="2">
    <source>
        <dbReference type="Pfam" id="PF22255"/>
    </source>
</evidence>
<accession>A0ABV7UEB7</accession>